<proteinExistence type="predicted"/>
<organism evidence="1 2">
    <name type="scientific">Ancylostoma duodenale</name>
    <dbReference type="NCBI Taxonomy" id="51022"/>
    <lineage>
        <taxon>Eukaryota</taxon>
        <taxon>Metazoa</taxon>
        <taxon>Ecdysozoa</taxon>
        <taxon>Nematoda</taxon>
        <taxon>Chromadorea</taxon>
        <taxon>Rhabditida</taxon>
        <taxon>Rhabditina</taxon>
        <taxon>Rhabditomorpha</taxon>
        <taxon>Strongyloidea</taxon>
        <taxon>Ancylostomatidae</taxon>
        <taxon>Ancylostomatinae</taxon>
        <taxon>Ancylostoma</taxon>
    </lineage>
</organism>
<keyword evidence="2" id="KW-1185">Reference proteome</keyword>
<dbReference type="Proteomes" id="UP000054047">
    <property type="component" value="Unassembled WGS sequence"/>
</dbReference>
<reference evidence="1 2" key="1">
    <citation type="submission" date="2013-12" db="EMBL/GenBank/DDBJ databases">
        <title>Draft genome of the parsitic nematode Ancylostoma duodenale.</title>
        <authorList>
            <person name="Mitreva M."/>
        </authorList>
    </citation>
    <scope>NUCLEOTIDE SEQUENCE [LARGE SCALE GENOMIC DNA]</scope>
    <source>
        <strain evidence="1 2">Zhejiang</strain>
    </source>
</reference>
<accession>A0A0C2G5A3</accession>
<dbReference type="AlphaFoldDB" id="A0A0C2G5A3"/>
<evidence type="ECO:0000313" key="1">
    <source>
        <dbReference type="EMBL" id="KIH56165.1"/>
    </source>
</evidence>
<protein>
    <submittedName>
        <fullName evidence="1">Uncharacterized protein</fullName>
    </submittedName>
</protein>
<name>A0A0C2G5A3_9BILA</name>
<gene>
    <name evidence="1" type="ORF">ANCDUO_13659</name>
</gene>
<dbReference type="EMBL" id="KN736164">
    <property type="protein sequence ID" value="KIH56165.1"/>
    <property type="molecule type" value="Genomic_DNA"/>
</dbReference>
<sequence length="202" mass="23444">MLPFNYRLLDSETQLFAQWLCATIFLSQRFDKMPRVYTPQEDQPRGHADLPLFWMQIAKWKNYIGACKVTDDVFRTGPCQLSHNCLPLDRYRDKANRVAYQMERLESDNRALTGNTDLLVERSAPKTNSVFCLVDDNRDNHFSGRCSRYSDPVARTPQAMVLRLCLKCLKPEHEAEDCRMRCGRLLCSSKPRPQAAAIRPRI</sequence>
<evidence type="ECO:0000313" key="2">
    <source>
        <dbReference type="Proteomes" id="UP000054047"/>
    </source>
</evidence>
<dbReference type="OrthoDB" id="5920040at2759"/>